<dbReference type="Gene3D" id="3.40.710.10">
    <property type="entry name" value="DD-peptidase/beta-lactamase superfamily"/>
    <property type="match status" value="1"/>
</dbReference>
<dbReference type="SUPFAM" id="SSF56601">
    <property type="entry name" value="beta-lactamase/transpeptidase-like"/>
    <property type="match status" value="1"/>
</dbReference>
<feature type="chain" id="PRO_5040804322" description="Beta-lactamase-related domain-containing protein" evidence="2">
    <location>
        <begin position="26"/>
        <end position="610"/>
    </location>
</feature>
<dbReference type="Pfam" id="PF00144">
    <property type="entry name" value="Beta-lactamase"/>
    <property type="match status" value="1"/>
</dbReference>
<evidence type="ECO:0000256" key="1">
    <source>
        <dbReference type="ARBA" id="ARBA00038473"/>
    </source>
</evidence>
<name>A0A9W9LIX5_9EURO</name>
<dbReference type="RefSeq" id="XP_056540244.1">
    <property type="nucleotide sequence ID" value="XM_056690479.1"/>
</dbReference>
<gene>
    <name evidence="5" type="ORF">N7482_008355</name>
</gene>
<evidence type="ECO:0000256" key="2">
    <source>
        <dbReference type="SAM" id="SignalP"/>
    </source>
</evidence>
<feature type="domain" description="Beta-lactamase-like ARB-00930-like C-terminal" evidence="4">
    <location>
        <begin position="441"/>
        <end position="607"/>
    </location>
</feature>
<dbReference type="OrthoDB" id="6220758at2759"/>
<comment type="caution">
    <text evidence="5">The sequence shown here is derived from an EMBL/GenBank/DDBJ whole genome shotgun (WGS) entry which is preliminary data.</text>
</comment>
<evidence type="ECO:0000313" key="5">
    <source>
        <dbReference type="EMBL" id="KAJ5157255.1"/>
    </source>
</evidence>
<dbReference type="InterPro" id="IPR012338">
    <property type="entry name" value="Beta-lactam/transpept-like"/>
</dbReference>
<keyword evidence="2" id="KW-0732">Signal</keyword>
<reference evidence="5" key="1">
    <citation type="submission" date="2022-11" db="EMBL/GenBank/DDBJ databases">
        <authorList>
            <person name="Petersen C."/>
        </authorList>
    </citation>
    <scope>NUCLEOTIDE SEQUENCE</scope>
    <source>
        <strain evidence="5">IBT 26290</strain>
    </source>
</reference>
<sequence length="610" mass="66259">MHFSICSSFATSLAGLLFFGTYTSSTRIPLPSWTGCPVDGPLLPRPTNLGRSLHIQNATASLTQALNSAIQGKIKPGFEVHNTSFSVALVSPFDEEANDSIIWSYHHLGKNNVNGTKTLNEDSQYLIGSVSKVFSDLLLLQSDVNLSDPVTKYLSGLDSNGTLIKWNSITLSALSDHLAGIPSNLPSSFESYFLRPTYEQLGFPLVGNESYPDCGVAGLSHACNKQQLIQMMNSALPARLPYSQPVYSTLAFTLFSMALGEKTGKSYDELLNETIIIPLGLTNTGVSPGDSDRAVIPPLDEMSQGWGADYGLNSPGGGLYSSLRDLSILIGRILDYTIFPYPDMTRQWLKPQSMTSLPSNLVGRPWEIQRTDNLVPKNPHTVDIYAKSGGANGYVSQISVVDQYGVGFVVMTAGPRDATTASILNEAIISSLVPATDQETRAQAQMYTGNYKISTSTSSTATTQSNATVAIDLKIDGRTGLKIDSLTRNGSDILKGILKLWNEMIPQTGIFNPDFRLYPTAIENEAKGEDNVVFEDWRINFDIIPSDNAAMSDLPGQGKLSNLCSSWQMAAWLYYGGEALDRVVFKINHTEGRAIGVDIPFLRSAVLEKA</sequence>
<dbReference type="EMBL" id="JAPQKN010000006">
    <property type="protein sequence ID" value="KAJ5157255.1"/>
    <property type="molecule type" value="Genomic_DNA"/>
</dbReference>
<keyword evidence="6" id="KW-1185">Reference proteome</keyword>
<dbReference type="Pfam" id="PF26335">
    <property type="entry name" value="ARB_00930_C"/>
    <property type="match status" value="1"/>
</dbReference>
<dbReference type="InterPro" id="IPR051478">
    <property type="entry name" value="Beta-lactamase-like_AB/R"/>
</dbReference>
<dbReference type="PANTHER" id="PTHR22935">
    <property type="entry name" value="PENICILLIN-BINDING PROTEIN"/>
    <property type="match status" value="1"/>
</dbReference>
<proteinExistence type="inferred from homology"/>
<dbReference type="Proteomes" id="UP001149163">
    <property type="component" value="Unassembled WGS sequence"/>
</dbReference>
<comment type="similarity">
    <text evidence="1">Belongs to the beta-lactamase family.</text>
</comment>
<evidence type="ECO:0000259" key="4">
    <source>
        <dbReference type="Pfam" id="PF26335"/>
    </source>
</evidence>
<evidence type="ECO:0000259" key="3">
    <source>
        <dbReference type="Pfam" id="PF00144"/>
    </source>
</evidence>
<dbReference type="PANTHER" id="PTHR22935:SF95">
    <property type="entry name" value="BETA-LACTAMASE-LIKE 1-RELATED"/>
    <property type="match status" value="1"/>
</dbReference>
<reference evidence="5" key="2">
    <citation type="journal article" date="2023" name="IMA Fungus">
        <title>Comparative genomic study of the Penicillium genus elucidates a diverse pangenome and 15 lateral gene transfer events.</title>
        <authorList>
            <person name="Petersen C."/>
            <person name="Sorensen T."/>
            <person name="Nielsen M.R."/>
            <person name="Sondergaard T.E."/>
            <person name="Sorensen J.L."/>
            <person name="Fitzpatrick D.A."/>
            <person name="Frisvad J.C."/>
            <person name="Nielsen K.L."/>
        </authorList>
    </citation>
    <scope>NUCLEOTIDE SEQUENCE</scope>
    <source>
        <strain evidence="5">IBT 26290</strain>
    </source>
</reference>
<accession>A0A9W9LIX5</accession>
<dbReference type="InterPro" id="IPR058664">
    <property type="entry name" value="ARB_00930-like_C"/>
</dbReference>
<evidence type="ECO:0000313" key="6">
    <source>
        <dbReference type="Proteomes" id="UP001149163"/>
    </source>
</evidence>
<dbReference type="AlphaFoldDB" id="A0A9W9LIX5"/>
<protein>
    <recommendedName>
        <fullName evidence="7">Beta-lactamase-related domain-containing protein</fullName>
    </recommendedName>
</protein>
<dbReference type="GeneID" id="81429655"/>
<feature type="signal peptide" evidence="2">
    <location>
        <begin position="1"/>
        <end position="25"/>
    </location>
</feature>
<evidence type="ECO:0008006" key="7">
    <source>
        <dbReference type="Google" id="ProtNLM"/>
    </source>
</evidence>
<dbReference type="InterPro" id="IPR001466">
    <property type="entry name" value="Beta-lactam-related"/>
</dbReference>
<organism evidence="5 6">
    <name type="scientific">Penicillium canariense</name>
    <dbReference type="NCBI Taxonomy" id="189055"/>
    <lineage>
        <taxon>Eukaryota</taxon>
        <taxon>Fungi</taxon>
        <taxon>Dikarya</taxon>
        <taxon>Ascomycota</taxon>
        <taxon>Pezizomycotina</taxon>
        <taxon>Eurotiomycetes</taxon>
        <taxon>Eurotiomycetidae</taxon>
        <taxon>Eurotiales</taxon>
        <taxon>Aspergillaceae</taxon>
        <taxon>Penicillium</taxon>
    </lineage>
</organism>
<feature type="domain" description="Beta-lactamase-related" evidence="3">
    <location>
        <begin position="103"/>
        <end position="428"/>
    </location>
</feature>